<dbReference type="CDD" id="cd22641">
    <property type="entry name" value="C24-like"/>
    <property type="match status" value="1"/>
</dbReference>
<dbReference type="SUPFAM" id="SSF88874">
    <property type="entry name" value="Receptor-binding domain of short tail fibre protein gp12"/>
    <property type="match status" value="1"/>
</dbReference>
<dbReference type="InterPro" id="IPR053827">
    <property type="entry name" value="Gp10_C"/>
</dbReference>
<sequence length="280" mass="30592">MQTDGVPLTADLMDQIQEAYAIFNVIGSVAGNFTILSGCEINGTLVNPGIVVINGDVLFFEGGTVNQNVFIHQEDILKTFKNQQAKVLIEKRTVKFGNASTVYNWSEFVKIDTLKKIKEDLALKADKSELDLVKSRLDIVELKTAPIINGGVIWAFGRPVNEIPIGWKEATDYAGKTIVGLDPNDPMFSTLGANVGSKTHTLTKEELPNINGDFLTITGNGYNGSGNGFITVQSGFAAYILGSNNGQFQHKTLRLNFGNNQPHNNIQPSRIANFIEPNFQ</sequence>
<dbReference type="EMBL" id="JAOTEM010000001">
    <property type="protein sequence ID" value="MCU7615675.1"/>
    <property type="molecule type" value="Genomic_DNA"/>
</dbReference>
<evidence type="ECO:0000313" key="3">
    <source>
        <dbReference type="Proteomes" id="UP001208649"/>
    </source>
</evidence>
<accession>A0ABT2W107</accession>
<reference evidence="3" key="1">
    <citation type="submission" date="2023-07" db="EMBL/GenBank/DDBJ databases">
        <title>Chryseobacterium sp. strain PBS4-4 Genome sequencing and assembly.</title>
        <authorList>
            <person name="Jung Y."/>
        </authorList>
    </citation>
    <scope>NUCLEOTIDE SEQUENCE [LARGE SCALE GENOMIC DNA]</scope>
    <source>
        <strain evidence="3">PBS4-4</strain>
    </source>
</reference>
<dbReference type="Proteomes" id="UP001208649">
    <property type="component" value="Unassembled WGS sequence"/>
</dbReference>
<dbReference type="Pfam" id="PF21939">
    <property type="entry name" value="Gp10_C"/>
    <property type="match status" value="1"/>
</dbReference>
<evidence type="ECO:0000259" key="1">
    <source>
        <dbReference type="Pfam" id="PF21939"/>
    </source>
</evidence>
<organism evidence="2 3">
    <name type="scientific">Chryseobacterium edaphi</name>
    <dbReference type="NCBI Taxonomy" id="2976532"/>
    <lineage>
        <taxon>Bacteria</taxon>
        <taxon>Pseudomonadati</taxon>
        <taxon>Bacteroidota</taxon>
        <taxon>Flavobacteriia</taxon>
        <taxon>Flavobacteriales</taxon>
        <taxon>Weeksellaceae</taxon>
        <taxon>Chryseobacterium group</taxon>
        <taxon>Chryseobacterium</taxon>
    </lineage>
</organism>
<protein>
    <recommendedName>
        <fullName evidence="1">Baseplate structural protein Gp10 C-terminal domain-containing protein</fullName>
    </recommendedName>
</protein>
<name>A0ABT2W107_9FLAO</name>
<feature type="domain" description="Baseplate structural protein Gp10 C-terminal" evidence="1">
    <location>
        <begin position="174"/>
        <end position="271"/>
    </location>
</feature>
<gene>
    <name evidence="2" type="ORF">NZ698_00575</name>
</gene>
<dbReference type="RefSeq" id="WP_263000831.1">
    <property type="nucleotide sequence ID" value="NZ_JAOTEM010000001.1"/>
</dbReference>
<proteinExistence type="predicted"/>
<keyword evidence="3" id="KW-1185">Reference proteome</keyword>
<evidence type="ECO:0000313" key="2">
    <source>
        <dbReference type="EMBL" id="MCU7615675.1"/>
    </source>
</evidence>
<comment type="caution">
    <text evidence="2">The sequence shown here is derived from an EMBL/GenBank/DDBJ whole genome shotgun (WGS) entry which is preliminary data.</text>
</comment>